<keyword evidence="4" id="KW-1003">Cell membrane</keyword>
<comment type="subcellular location">
    <subcellularLocation>
        <location evidence="10">Cell inner membrane</location>
    </subcellularLocation>
    <subcellularLocation>
        <location evidence="2">Cell membrane</location>
        <topology evidence="2">Single-pass membrane protein</topology>
    </subcellularLocation>
</comment>
<evidence type="ECO:0000256" key="7">
    <source>
        <dbReference type="ARBA" id="ARBA00022779"/>
    </source>
</evidence>
<feature type="compositionally biased region" description="Basic and acidic residues" evidence="11">
    <location>
        <begin position="7"/>
        <end position="16"/>
    </location>
</feature>
<evidence type="ECO:0000256" key="5">
    <source>
        <dbReference type="ARBA" id="ARBA00022500"/>
    </source>
</evidence>
<dbReference type="Pfam" id="PF03748">
    <property type="entry name" value="FliL"/>
    <property type="match status" value="1"/>
</dbReference>
<keyword evidence="12" id="KW-0969">Cilium</keyword>
<dbReference type="Proteomes" id="UP000759298">
    <property type="component" value="Unassembled WGS sequence"/>
</dbReference>
<feature type="region of interest" description="Disordered" evidence="11">
    <location>
        <begin position="1"/>
        <end position="22"/>
    </location>
</feature>
<evidence type="ECO:0000256" key="4">
    <source>
        <dbReference type="ARBA" id="ARBA00022475"/>
    </source>
</evidence>
<evidence type="ECO:0000256" key="2">
    <source>
        <dbReference type="ARBA" id="ARBA00004162"/>
    </source>
</evidence>
<proteinExistence type="inferred from homology"/>
<evidence type="ECO:0000256" key="6">
    <source>
        <dbReference type="ARBA" id="ARBA00022692"/>
    </source>
</evidence>
<comment type="similarity">
    <text evidence="3 10">Belongs to the FliL family.</text>
</comment>
<name>A0ABS7PGN3_9SPHN</name>
<dbReference type="PANTHER" id="PTHR35091:SF2">
    <property type="entry name" value="FLAGELLAR PROTEIN FLIL"/>
    <property type="match status" value="1"/>
</dbReference>
<keyword evidence="5 10" id="KW-0145">Chemotaxis</keyword>
<keyword evidence="6 10" id="KW-0812">Transmembrane</keyword>
<feature type="compositionally biased region" description="Basic and acidic residues" evidence="11">
    <location>
        <begin position="51"/>
        <end position="81"/>
    </location>
</feature>
<keyword evidence="10" id="KW-0997">Cell inner membrane</keyword>
<organism evidence="12 13">
    <name type="scientific">Alteriqipengyuania abyssalis</name>
    <dbReference type="NCBI Taxonomy" id="2860200"/>
    <lineage>
        <taxon>Bacteria</taxon>
        <taxon>Pseudomonadati</taxon>
        <taxon>Pseudomonadota</taxon>
        <taxon>Alphaproteobacteria</taxon>
        <taxon>Sphingomonadales</taxon>
        <taxon>Erythrobacteraceae</taxon>
        <taxon>Alteriqipengyuania</taxon>
    </lineage>
</organism>
<keyword evidence="8 10" id="KW-1133">Transmembrane helix</keyword>
<reference evidence="12 13" key="1">
    <citation type="submission" date="2021-07" db="EMBL/GenBank/DDBJ databases">
        <title>Alteriqipengyuania abyssalis NZ-12B nov, sp.nov isolated from deep sea sponge in pacific ocean.</title>
        <authorList>
            <person name="Tareen S."/>
            <person name="Wink J."/>
        </authorList>
    </citation>
    <scope>NUCLEOTIDE SEQUENCE [LARGE SCALE GENOMIC DNA]</scope>
    <source>
        <strain evidence="12 13">NZ-12B</strain>
    </source>
</reference>
<sequence length="183" mass="19023">MTTETQDEAKPEDGAKPPRFSKKKKIIAAAGAVLLVGGGAGAFLMGGGGDAEAKESGDHSGGDAKKDAGHGEKSGGGHGEEGGGGLVEVDPMMVNLRTNDGQARFLKLRILMVPGSPEDAGTIEASLPMIIDRYQPFLRELRPEDLAGSAAVYRLKEELLLRAADTVGEGVVADVLIQNMVQQ</sequence>
<evidence type="ECO:0000256" key="8">
    <source>
        <dbReference type="ARBA" id="ARBA00022989"/>
    </source>
</evidence>
<evidence type="ECO:0000313" key="12">
    <source>
        <dbReference type="EMBL" id="MBY8337857.1"/>
    </source>
</evidence>
<keyword evidence="9 10" id="KW-0472">Membrane</keyword>
<comment type="function">
    <text evidence="1 10">Controls the rotational direction of flagella during chemotaxis.</text>
</comment>
<evidence type="ECO:0000256" key="10">
    <source>
        <dbReference type="RuleBase" id="RU364125"/>
    </source>
</evidence>
<keyword evidence="12" id="KW-0966">Cell projection</keyword>
<evidence type="ECO:0000256" key="1">
    <source>
        <dbReference type="ARBA" id="ARBA00002254"/>
    </source>
</evidence>
<protein>
    <recommendedName>
        <fullName evidence="10">Flagellar protein FliL</fullName>
    </recommendedName>
</protein>
<dbReference type="RefSeq" id="WP_222825356.1">
    <property type="nucleotide sequence ID" value="NZ_JAHWXP010000003.1"/>
</dbReference>
<comment type="caution">
    <text evidence="12">The sequence shown here is derived from an EMBL/GenBank/DDBJ whole genome shotgun (WGS) entry which is preliminary data.</text>
</comment>
<evidence type="ECO:0000256" key="11">
    <source>
        <dbReference type="SAM" id="MobiDB-lite"/>
    </source>
</evidence>
<accession>A0ABS7PGN3</accession>
<feature type="transmembrane region" description="Helical" evidence="10">
    <location>
        <begin position="26"/>
        <end position="46"/>
    </location>
</feature>
<keyword evidence="13" id="KW-1185">Reference proteome</keyword>
<evidence type="ECO:0000256" key="3">
    <source>
        <dbReference type="ARBA" id="ARBA00008281"/>
    </source>
</evidence>
<feature type="region of interest" description="Disordered" evidence="11">
    <location>
        <begin position="50"/>
        <end position="86"/>
    </location>
</feature>
<dbReference type="EMBL" id="JAHWXP010000003">
    <property type="protein sequence ID" value="MBY8337857.1"/>
    <property type="molecule type" value="Genomic_DNA"/>
</dbReference>
<evidence type="ECO:0000256" key="9">
    <source>
        <dbReference type="ARBA" id="ARBA00023136"/>
    </source>
</evidence>
<evidence type="ECO:0000313" key="13">
    <source>
        <dbReference type="Proteomes" id="UP000759298"/>
    </source>
</evidence>
<keyword evidence="12" id="KW-0282">Flagellum</keyword>
<gene>
    <name evidence="12" type="ORF">KYN89_12470</name>
</gene>
<dbReference type="InterPro" id="IPR005503">
    <property type="entry name" value="FliL"/>
</dbReference>
<keyword evidence="7 10" id="KW-0283">Flagellar rotation</keyword>
<dbReference type="PANTHER" id="PTHR35091">
    <property type="entry name" value="FLAGELLAR PROTEIN FLIL"/>
    <property type="match status" value="1"/>
</dbReference>